<protein>
    <submittedName>
        <fullName evidence="1">Uncharacterized protein</fullName>
    </submittedName>
</protein>
<sequence>MGNQPDMILHKKISITLSFIAEPSSIKSIEKILQDDKRRLYYSNFHLFEAHLGIVTFVETLHVTSLHVVFAKN</sequence>
<dbReference type="Proteomes" id="UP000271624">
    <property type="component" value="Unassembled WGS sequence"/>
</dbReference>
<name>A0A433VEY1_9CYAN</name>
<reference evidence="1" key="1">
    <citation type="submission" date="2018-12" db="EMBL/GenBank/DDBJ databases">
        <authorList>
            <person name="Will S."/>
            <person name="Neumann-Schaal M."/>
            <person name="Henke P."/>
        </authorList>
    </citation>
    <scope>NUCLEOTIDE SEQUENCE</scope>
    <source>
        <strain evidence="1">PCC 7102</strain>
    </source>
</reference>
<evidence type="ECO:0000313" key="1">
    <source>
        <dbReference type="EMBL" id="RUT04579.1"/>
    </source>
</evidence>
<organism evidence="1 2">
    <name type="scientific">Dulcicalothrix desertica PCC 7102</name>
    <dbReference type="NCBI Taxonomy" id="232991"/>
    <lineage>
        <taxon>Bacteria</taxon>
        <taxon>Bacillati</taxon>
        <taxon>Cyanobacteriota</taxon>
        <taxon>Cyanophyceae</taxon>
        <taxon>Nostocales</taxon>
        <taxon>Calotrichaceae</taxon>
        <taxon>Dulcicalothrix</taxon>
    </lineage>
</organism>
<reference evidence="1" key="2">
    <citation type="journal article" date="2019" name="Genome Biol. Evol.">
        <title>Day and night: Metabolic profiles and evolutionary relationships of six axenic non-marine cyanobacteria.</title>
        <authorList>
            <person name="Will S.E."/>
            <person name="Henke P."/>
            <person name="Boedeker C."/>
            <person name="Huang S."/>
            <person name="Brinkmann H."/>
            <person name="Rohde M."/>
            <person name="Jarek M."/>
            <person name="Friedl T."/>
            <person name="Seufert S."/>
            <person name="Schumacher M."/>
            <person name="Overmann J."/>
            <person name="Neumann-Schaal M."/>
            <person name="Petersen J."/>
        </authorList>
    </citation>
    <scope>NUCLEOTIDE SEQUENCE [LARGE SCALE GENOMIC DNA]</scope>
    <source>
        <strain evidence="1">PCC 7102</strain>
    </source>
</reference>
<evidence type="ECO:0000313" key="2">
    <source>
        <dbReference type="Proteomes" id="UP000271624"/>
    </source>
</evidence>
<accession>A0A433VEY1</accession>
<comment type="caution">
    <text evidence="1">The sequence shown here is derived from an EMBL/GenBank/DDBJ whole genome shotgun (WGS) entry which is preliminary data.</text>
</comment>
<dbReference type="RefSeq" id="WP_127082571.1">
    <property type="nucleotide sequence ID" value="NZ_RSCL01000010.1"/>
</dbReference>
<gene>
    <name evidence="1" type="ORF">DSM106972_041480</name>
</gene>
<dbReference type="AlphaFoldDB" id="A0A433VEY1"/>
<proteinExistence type="predicted"/>
<dbReference type="EMBL" id="RSCL01000010">
    <property type="protein sequence ID" value="RUT04579.1"/>
    <property type="molecule type" value="Genomic_DNA"/>
</dbReference>
<keyword evidence="2" id="KW-1185">Reference proteome</keyword>